<dbReference type="EMBL" id="SRLO01002421">
    <property type="protein sequence ID" value="TNN32947.1"/>
    <property type="molecule type" value="Genomic_DNA"/>
</dbReference>
<comment type="caution">
    <text evidence="3">The sequence shown here is derived from an EMBL/GenBank/DDBJ whole genome shotgun (WGS) entry which is preliminary data.</text>
</comment>
<gene>
    <name evidence="3" type="ORF">EYF80_056891</name>
</gene>
<evidence type="ECO:0000313" key="4">
    <source>
        <dbReference type="Proteomes" id="UP000314294"/>
    </source>
</evidence>
<feature type="transmembrane region" description="Helical" evidence="2">
    <location>
        <begin position="6"/>
        <end position="32"/>
    </location>
</feature>
<organism evidence="3 4">
    <name type="scientific">Liparis tanakae</name>
    <name type="common">Tanaka's snailfish</name>
    <dbReference type="NCBI Taxonomy" id="230148"/>
    <lineage>
        <taxon>Eukaryota</taxon>
        <taxon>Metazoa</taxon>
        <taxon>Chordata</taxon>
        <taxon>Craniata</taxon>
        <taxon>Vertebrata</taxon>
        <taxon>Euteleostomi</taxon>
        <taxon>Actinopterygii</taxon>
        <taxon>Neopterygii</taxon>
        <taxon>Teleostei</taxon>
        <taxon>Neoteleostei</taxon>
        <taxon>Acanthomorphata</taxon>
        <taxon>Eupercaria</taxon>
        <taxon>Perciformes</taxon>
        <taxon>Cottioidei</taxon>
        <taxon>Cottales</taxon>
        <taxon>Liparidae</taxon>
        <taxon>Liparis</taxon>
    </lineage>
</organism>
<dbReference type="Proteomes" id="UP000314294">
    <property type="component" value="Unassembled WGS sequence"/>
</dbReference>
<protein>
    <submittedName>
        <fullName evidence="3">Uncharacterized protein</fullName>
    </submittedName>
</protein>
<evidence type="ECO:0000256" key="1">
    <source>
        <dbReference type="SAM" id="MobiDB-lite"/>
    </source>
</evidence>
<reference evidence="3 4" key="1">
    <citation type="submission" date="2019-03" db="EMBL/GenBank/DDBJ databases">
        <title>First draft genome of Liparis tanakae, snailfish: a comprehensive survey of snailfish specific genes.</title>
        <authorList>
            <person name="Kim W."/>
            <person name="Song I."/>
            <person name="Jeong J.-H."/>
            <person name="Kim D."/>
            <person name="Kim S."/>
            <person name="Ryu S."/>
            <person name="Song J.Y."/>
            <person name="Lee S.K."/>
        </authorList>
    </citation>
    <scope>NUCLEOTIDE SEQUENCE [LARGE SCALE GENOMIC DNA]</scope>
    <source>
        <tissue evidence="3">Muscle</tissue>
    </source>
</reference>
<feature type="region of interest" description="Disordered" evidence="1">
    <location>
        <begin position="98"/>
        <end position="123"/>
    </location>
</feature>
<keyword evidence="4" id="KW-1185">Reference proteome</keyword>
<sequence>MSVFHVLLMVVFHVLLMVVFPVLLMVVFPVLLPRCILDNGVNDAPDGRQSCSVAGLRSDWSDRVFFFSFGHYGVCWAADVGSKSQETGSCRHFSRSSLVETREGGGANENQIKERPRSKAYLR</sequence>
<evidence type="ECO:0000256" key="2">
    <source>
        <dbReference type="SAM" id="Phobius"/>
    </source>
</evidence>
<accession>A0A4Z2EVN2</accession>
<evidence type="ECO:0000313" key="3">
    <source>
        <dbReference type="EMBL" id="TNN32947.1"/>
    </source>
</evidence>
<proteinExistence type="predicted"/>
<keyword evidence="2" id="KW-1133">Transmembrane helix</keyword>
<dbReference type="AlphaFoldDB" id="A0A4Z2EVN2"/>
<keyword evidence="2" id="KW-0812">Transmembrane</keyword>
<name>A0A4Z2EVN2_9TELE</name>
<keyword evidence="2" id="KW-0472">Membrane</keyword>